<feature type="region of interest" description="Disordered" evidence="2">
    <location>
        <begin position="46"/>
        <end position="98"/>
    </location>
</feature>
<protein>
    <submittedName>
        <fullName evidence="3">Putative myosin heavy chain</fullName>
    </submittedName>
</protein>
<dbReference type="Gene3D" id="3.80.10.10">
    <property type="entry name" value="Ribonuclease Inhibitor"/>
    <property type="match status" value="2"/>
</dbReference>
<gene>
    <name evidence="3" type="ORF">BESB_023930</name>
</gene>
<dbReference type="OrthoDB" id="333469at2759"/>
<dbReference type="PANTHER" id="PTHR24114">
    <property type="entry name" value="LEUCINE RICH REPEAT FAMILY PROTEIN"/>
    <property type="match status" value="1"/>
</dbReference>
<dbReference type="Proteomes" id="UP000224006">
    <property type="component" value="Chromosome XII"/>
</dbReference>
<keyword evidence="4" id="KW-1185">Reference proteome</keyword>
<comment type="caution">
    <text evidence="3">The sequence shown here is derived from an EMBL/GenBank/DDBJ whole genome shotgun (WGS) entry which is preliminary data.</text>
</comment>
<evidence type="ECO:0000313" key="3">
    <source>
        <dbReference type="EMBL" id="PFH31901.1"/>
    </source>
</evidence>
<dbReference type="AlphaFoldDB" id="A0A2A9M6G4"/>
<dbReference type="KEGG" id="bbes:BESB_023930"/>
<dbReference type="InterPro" id="IPR052394">
    <property type="entry name" value="LRR-containing"/>
</dbReference>
<dbReference type="Pfam" id="PF13516">
    <property type="entry name" value="LRR_6"/>
    <property type="match status" value="3"/>
</dbReference>
<dbReference type="STRING" id="94643.A0A2A9M6G4"/>
<dbReference type="EMBL" id="NWUJ01000013">
    <property type="protein sequence ID" value="PFH31901.1"/>
    <property type="molecule type" value="Genomic_DNA"/>
</dbReference>
<evidence type="ECO:0000256" key="1">
    <source>
        <dbReference type="SAM" id="Coils"/>
    </source>
</evidence>
<dbReference type="VEuPathDB" id="ToxoDB:BESB_023930"/>
<dbReference type="SUPFAM" id="SSF52047">
    <property type="entry name" value="RNI-like"/>
    <property type="match status" value="1"/>
</dbReference>
<accession>A0A2A9M6G4</accession>
<feature type="coiled-coil region" evidence="1">
    <location>
        <begin position="805"/>
        <end position="867"/>
    </location>
</feature>
<feature type="compositionally biased region" description="Low complexity" evidence="2">
    <location>
        <begin position="46"/>
        <end position="92"/>
    </location>
</feature>
<feature type="region of interest" description="Disordered" evidence="2">
    <location>
        <begin position="149"/>
        <end position="197"/>
    </location>
</feature>
<dbReference type="RefSeq" id="XP_029215910.1">
    <property type="nucleotide sequence ID" value="XM_029361095.1"/>
</dbReference>
<reference evidence="3 4" key="1">
    <citation type="submission" date="2017-09" db="EMBL/GenBank/DDBJ databases">
        <title>Genome sequencing of Besnoitia besnoiti strain Bb-Ger1.</title>
        <authorList>
            <person name="Schares G."/>
            <person name="Venepally P."/>
            <person name="Lorenzi H.A."/>
        </authorList>
    </citation>
    <scope>NUCLEOTIDE SEQUENCE [LARGE SCALE GENOMIC DNA]</scope>
    <source>
        <strain evidence="3 4">Bb-Ger1</strain>
    </source>
</reference>
<organism evidence="3 4">
    <name type="scientific">Besnoitia besnoiti</name>
    <name type="common">Apicomplexan protozoan</name>
    <dbReference type="NCBI Taxonomy" id="94643"/>
    <lineage>
        <taxon>Eukaryota</taxon>
        <taxon>Sar</taxon>
        <taxon>Alveolata</taxon>
        <taxon>Apicomplexa</taxon>
        <taxon>Conoidasida</taxon>
        <taxon>Coccidia</taxon>
        <taxon>Eucoccidiorida</taxon>
        <taxon>Eimeriorina</taxon>
        <taxon>Sarcocystidae</taxon>
        <taxon>Besnoitia</taxon>
    </lineage>
</organism>
<evidence type="ECO:0000313" key="4">
    <source>
        <dbReference type="Proteomes" id="UP000224006"/>
    </source>
</evidence>
<sequence length="892" mass="98664">MKRLEGLSRGGSSASTFGSLSRVCASSSSLPPRSCSSSVAPSALHATPAAASASPSLSTSTRGPPSLLTPLRRASSSLSLSGSRTPPSSSTSCCQVSPQKQRLLAPSSVFKKPSFASSALSSSASLPSSTAAGLSASSSLRLTPEKSFFSKTSRKNASPPLQDASDDGVHPDASSCVCTPHPRGSEEGGTRQASAALPPPQERLAKFGREAVKTEGVGDELLLNRKFVGDKGCKGVAASLMRKTNFVRIDLSANNISAEGIAALLPGLSVQRGLRHLDLNWNALSAAGTSIEASGGSRASSRCMYTLQSFCDWIAAHSALRTLSLSHCRLGNEGAACVADLLSRNTSLVSLDLSYNGMGAAACTRLAQAAEASNFTLLHVDLGGNCAGCQALELLARACARNRLKRQVRRQHEDAEERTALRDEQLKRQQLQTYVLQLEKEMTLRQEEFGKLMDGMLADAAEASRKLERAQEETRELRERLRNADFELIAERRNARDAASLKKELQALQATVCNREQESSALESRLREVETEKQLQDEELRALRLRQQEAADAAVFIQQSLDDTNASNKKLEACVQQKTQRIEELRGQLASAERAAEERSEALLAQLQSALDAKRGLEDTLNKLSTEKEHMEQRNLQLAWALEAEERDSQQRRAQQEQKRKEEQRLLAEQAEEWKNRLKRQLTEHNAQEERWKEERLDLFQRLRQSQQATCDAETEVSALRHRERQRDVHAQAAEEELCQLRQTLVAREDQQRRERQEHEALLLAQRRKEEQWRATLAASEAAAGEARLREEAKRQEATHLEDALAQRDAVIKSLQEQIQQSKQDLAKSHEARQQLERERVEHARELREARARAKKLEEDFQRKCNEAFEALRLSLSTATSILVSVEDGDAA</sequence>
<dbReference type="InterPro" id="IPR001611">
    <property type="entry name" value="Leu-rich_rpt"/>
</dbReference>
<dbReference type="SMART" id="SM00368">
    <property type="entry name" value="LRR_RI"/>
    <property type="match status" value="3"/>
</dbReference>
<keyword evidence="1" id="KW-0175">Coiled coil</keyword>
<feature type="coiled-coil region" evidence="1">
    <location>
        <begin position="519"/>
        <end position="695"/>
    </location>
</feature>
<dbReference type="GeneID" id="40307453"/>
<dbReference type="InterPro" id="IPR032675">
    <property type="entry name" value="LRR_dom_sf"/>
</dbReference>
<name>A0A2A9M6G4_BESBE</name>
<feature type="coiled-coil region" evidence="1">
    <location>
        <begin position="421"/>
        <end position="487"/>
    </location>
</feature>
<dbReference type="PANTHER" id="PTHR24114:SF2">
    <property type="entry name" value="F-BOX DOMAIN-CONTAINING PROTEIN-RELATED"/>
    <property type="match status" value="1"/>
</dbReference>
<evidence type="ECO:0000256" key="2">
    <source>
        <dbReference type="SAM" id="MobiDB-lite"/>
    </source>
</evidence>
<proteinExistence type="predicted"/>